<sequence length="197" mass="21260">MKVAWLISLVFYILLTIAGCNATTPPSSVRPRFANGIVTLQDAEKKGFMSGIGVDNASILYFTWDGNPVVVVWSDAPLCSVSSSSNTIKGAMVHGGKGALVYRGKDNQLNREIAFSLEMQEAQNGQLMINGETYDFTKGGLFLVSGLDGDIQVKQLNKAVGDLKLTPHEIAAFGQADSEIKDFFSKSVKPKQPTDQP</sequence>
<protein>
    <submittedName>
        <fullName evidence="1">Uncharacterized protein</fullName>
    </submittedName>
</protein>
<dbReference type="Proteomes" id="UP000676194">
    <property type="component" value="Chromosome"/>
</dbReference>
<dbReference type="PROSITE" id="PS51257">
    <property type="entry name" value="PROKAR_LIPOPROTEIN"/>
    <property type="match status" value="1"/>
</dbReference>
<organism evidence="1 2">
    <name type="scientific">Telmatocola sphagniphila</name>
    <dbReference type="NCBI Taxonomy" id="1123043"/>
    <lineage>
        <taxon>Bacteria</taxon>
        <taxon>Pseudomonadati</taxon>
        <taxon>Planctomycetota</taxon>
        <taxon>Planctomycetia</taxon>
        <taxon>Gemmatales</taxon>
        <taxon>Gemmataceae</taxon>
    </lineage>
</organism>
<gene>
    <name evidence="1" type="ORF">KIH39_08815</name>
</gene>
<dbReference type="RefSeq" id="WP_213498966.1">
    <property type="nucleotide sequence ID" value="NZ_CP074694.1"/>
</dbReference>
<dbReference type="KEGG" id="tsph:KIH39_08815"/>
<keyword evidence="2" id="KW-1185">Reference proteome</keyword>
<evidence type="ECO:0000313" key="1">
    <source>
        <dbReference type="EMBL" id="QVL33990.1"/>
    </source>
</evidence>
<name>A0A8E6B8B4_9BACT</name>
<proteinExistence type="predicted"/>
<accession>A0A8E6B8B4</accession>
<reference evidence="1" key="1">
    <citation type="submission" date="2021-05" db="EMBL/GenBank/DDBJ databases">
        <title>Complete genome sequence of the cellulolytic planctomycete Telmatocola sphagniphila SP2T and characterization of the first cellulase from planctomycetes.</title>
        <authorList>
            <person name="Rakitin A.L."/>
            <person name="Beletsky A.V."/>
            <person name="Naumoff D.G."/>
            <person name="Kulichevskaya I.S."/>
            <person name="Mardanov A.V."/>
            <person name="Ravin N.V."/>
            <person name="Dedysh S.N."/>
        </authorList>
    </citation>
    <scope>NUCLEOTIDE SEQUENCE</scope>
    <source>
        <strain evidence="1">SP2T</strain>
    </source>
</reference>
<evidence type="ECO:0000313" key="2">
    <source>
        <dbReference type="Proteomes" id="UP000676194"/>
    </source>
</evidence>
<dbReference type="EMBL" id="CP074694">
    <property type="protein sequence ID" value="QVL33990.1"/>
    <property type="molecule type" value="Genomic_DNA"/>
</dbReference>
<dbReference type="AlphaFoldDB" id="A0A8E6B8B4"/>